<dbReference type="GO" id="GO:0016805">
    <property type="term" value="F:dipeptidase activity"/>
    <property type="evidence" value="ECO:0007669"/>
    <property type="project" value="InterPro"/>
</dbReference>
<dbReference type="InterPro" id="IPR017144">
    <property type="entry name" value="Xaa-Arg_dipeptidase"/>
</dbReference>
<accession>A0A7K0DYL1</accession>
<dbReference type="Pfam" id="PF01546">
    <property type="entry name" value="Peptidase_M20"/>
    <property type="match status" value="1"/>
</dbReference>
<keyword evidence="4" id="KW-1185">Reference proteome</keyword>
<feature type="compositionally biased region" description="Low complexity" evidence="1">
    <location>
        <begin position="31"/>
        <end position="40"/>
    </location>
</feature>
<gene>
    <name evidence="3" type="ORF">NRB56_55480</name>
</gene>
<evidence type="ECO:0000259" key="2">
    <source>
        <dbReference type="Pfam" id="PF07687"/>
    </source>
</evidence>
<evidence type="ECO:0000256" key="1">
    <source>
        <dbReference type="SAM" id="MobiDB-lite"/>
    </source>
</evidence>
<sequence length="466" mass="47940">MPQGNSASGQGSEAAAQRHHGEPPIAPSRYSASGQGSEAAAQRHHEETPVALSGDSTGSDTADSRVAAADLRLTTRADAAITAASAELIGLSHAIHAEPELAFDESRSVAKALAPLRERGFTIETPVADLPTAFTASYGSGDLVVGLCAEYDALPEIGHACGHNIIAAAAVGAALGLAEVADACGITVTVFGTPAEESGGGKVLMLERGVFDPAALVMMVHPGPFDIVATRSLALADVSVTYRGREAHASAAPERGRNAGDAATIAQVALGLLRQHLEPGQQLHGIVASGGVAPNIVPGHAELLYYLRAGNSAALDDLTRRASACFEAGALATGCTHEIRPLAPRYTELTPDSALLFAYREQILGTGRAPLADEVAATRPLGSTDMGNVTNVIPGIHPVIGIDAGGAVTHQPEFAAACVTASADLAVLDGATALARTAIQIAGDQLHRDRLSEHRIRRTSRQEERR</sequence>
<dbReference type="NCBIfam" id="TIGR01891">
    <property type="entry name" value="amidohydrolases"/>
    <property type="match status" value="1"/>
</dbReference>
<keyword evidence="3" id="KW-0378">Hydrolase</keyword>
<feature type="domain" description="Peptidase M20 dimerisation" evidence="2">
    <location>
        <begin position="236"/>
        <end position="328"/>
    </location>
</feature>
<dbReference type="Gene3D" id="3.40.630.10">
    <property type="entry name" value="Zn peptidases"/>
    <property type="match status" value="1"/>
</dbReference>
<dbReference type="PIRSF" id="PIRSF037226">
    <property type="entry name" value="Amidohydrolase_ACY1L2_prd"/>
    <property type="match status" value="1"/>
</dbReference>
<dbReference type="Pfam" id="PF07687">
    <property type="entry name" value="M20_dimer"/>
    <property type="match status" value="1"/>
</dbReference>
<dbReference type="SUPFAM" id="SSF55031">
    <property type="entry name" value="Bacterial exopeptidase dimerisation domain"/>
    <property type="match status" value="1"/>
</dbReference>
<feature type="compositionally biased region" description="Low complexity" evidence="1">
    <location>
        <begin position="1"/>
        <end position="15"/>
    </location>
</feature>
<dbReference type="GO" id="GO:0050118">
    <property type="term" value="F:N-acetyldiaminopimelate deacetylase activity"/>
    <property type="evidence" value="ECO:0007669"/>
    <property type="project" value="UniProtKB-EC"/>
</dbReference>
<dbReference type="GO" id="GO:0071713">
    <property type="term" value="F:para-aminobenzoyl-glutamate hydrolase activity"/>
    <property type="evidence" value="ECO:0007669"/>
    <property type="project" value="TreeGrafter"/>
</dbReference>
<protein>
    <submittedName>
        <fullName evidence="3">N-acetyldiaminopimelate deacetylase</fullName>
        <ecNumber evidence="3">3.5.1.47</ecNumber>
    </submittedName>
</protein>
<dbReference type="InterPro" id="IPR011650">
    <property type="entry name" value="Peptidase_M20_dimer"/>
</dbReference>
<dbReference type="EMBL" id="WEGI01000012">
    <property type="protein sequence ID" value="MQY29954.1"/>
    <property type="molecule type" value="Genomic_DNA"/>
</dbReference>
<feature type="region of interest" description="Disordered" evidence="1">
    <location>
        <begin position="1"/>
        <end position="63"/>
    </location>
</feature>
<dbReference type="InterPro" id="IPR052030">
    <property type="entry name" value="Peptidase_M20/M20A_hydrolases"/>
</dbReference>
<dbReference type="PANTHER" id="PTHR30575">
    <property type="entry name" value="PEPTIDASE M20"/>
    <property type="match status" value="1"/>
</dbReference>
<dbReference type="FunFam" id="3.30.70.360:FF:000004">
    <property type="entry name" value="Peptidase M20 domain-containing protein 2"/>
    <property type="match status" value="1"/>
</dbReference>
<dbReference type="PANTHER" id="PTHR30575:SF0">
    <property type="entry name" value="XAA-ARG DIPEPTIDASE"/>
    <property type="match status" value="1"/>
</dbReference>
<dbReference type="Proteomes" id="UP000431401">
    <property type="component" value="Unassembled WGS sequence"/>
</dbReference>
<comment type="caution">
    <text evidence="3">The sequence shown here is derived from an EMBL/GenBank/DDBJ whole genome shotgun (WGS) entry which is preliminary data.</text>
</comment>
<dbReference type="EC" id="3.5.1.47" evidence="3"/>
<dbReference type="SUPFAM" id="SSF53187">
    <property type="entry name" value="Zn-dependent exopeptidases"/>
    <property type="match status" value="1"/>
</dbReference>
<dbReference type="GO" id="GO:0005737">
    <property type="term" value="C:cytoplasm"/>
    <property type="evidence" value="ECO:0007669"/>
    <property type="project" value="TreeGrafter"/>
</dbReference>
<dbReference type="InterPro" id="IPR002933">
    <property type="entry name" value="Peptidase_M20"/>
</dbReference>
<dbReference type="Gene3D" id="3.30.70.360">
    <property type="match status" value="1"/>
</dbReference>
<proteinExistence type="predicted"/>
<dbReference type="AlphaFoldDB" id="A0A7K0DYL1"/>
<dbReference type="InterPro" id="IPR017439">
    <property type="entry name" value="Amidohydrolase"/>
</dbReference>
<reference evidence="3 4" key="1">
    <citation type="submission" date="2019-10" db="EMBL/GenBank/DDBJ databases">
        <title>Nocardia macrotermitis sp. nov. and Nocardia aurantia sp. nov., isolated from the gut of fungus growing-termite Macrotermes natalensis.</title>
        <authorList>
            <person name="Benndorf R."/>
            <person name="Schwitalla J."/>
            <person name="Martin K."/>
            <person name="De Beer W."/>
            <person name="Kaster A.-K."/>
            <person name="Vollmers J."/>
            <person name="Poulsen M."/>
            <person name="Beemelmanns C."/>
        </authorList>
    </citation>
    <scope>NUCLEOTIDE SEQUENCE [LARGE SCALE GENOMIC DNA]</scope>
    <source>
        <strain evidence="3 4">RB56</strain>
    </source>
</reference>
<dbReference type="GO" id="GO:0046657">
    <property type="term" value="P:folic acid catabolic process"/>
    <property type="evidence" value="ECO:0007669"/>
    <property type="project" value="TreeGrafter"/>
</dbReference>
<name>A0A7K0DYL1_9NOCA</name>
<evidence type="ECO:0000313" key="3">
    <source>
        <dbReference type="EMBL" id="MQY29954.1"/>
    </source>
</evidence>
<evidence type="ECO:0000313" key="4">
    <source>
        <dbReference type="Proteomes" id="UP000431401"/>
    </source>
</evidence>
<organism evidence="3 4">
    <name type="scientific">Nocardia aurantia</name>
    <dbReference type="NCBI Taxonomy" id="2585199"/>
    <lineage>
        <taxon>Bacteria</taxon>
        <taxon>Bacillati</taxon>
        <taxon>Actinomycetota</taxon>
        <taxon>Actinomycetes</taxon>
        <taxon>Mycobacteriales</taxon>
        <taxon>Nocardiaceae</taxon>
        <taxon>Nocardia</taxon>
    </lineage>
</organism>
<dbReference type="InterPro" id="IPR036264">
    <property type="entry name" value="Bact_exopeptidase_dim_dom"/>
</dbReference>